<dbReference type="Gene3D" id="3.10.450.50">
    <property type="match status" value="1"/>
</dbReference>
<gene>
    <name evidence="2" type="ORF">AOQ72_14570</name>
    <name evidence="3" type="ORF">GA0061099_1001375</name>
</gene>
<dbReference type="Proteomes" id="UP000051380">
    <property type="component" value="Unassembled WGS sequence"/>
</dbReference>
<dbReference type="SUPFAM" id="SSF54427">
    <property type="entry name" value="NTF2-like"/>
    <property type="match status" value="1"/>
</dbReference>
<reference evidence="2 4" key="1">
    <citation type="submission" date="2015-09" db="EMBL/GenBank/DDBJ databases">
        <title>Draft Genome Sequence of the Strain BR 3267 (Bradyrhizobium yuanmingense) recommended as inoculant for cowpea in Brazil.</title>
        <authorList>
            <person name="Simoes-Araujo J.L."/>
            <person name="Zilli J.E."/>
        </authorList>
    </citation>
    <scope>NUCLEOTIDE SEQUENCE [LARGE SCALE GENOMIC DNA]</scope>
    <source>
        <strain evidence="2 4">BR3267</strain>
    </source>
</reference>
<dbReference type="AlphaFoldDB" id="A0A0R3CMT0"/>
<dbReference type="EMBL" id="FMAE01000001">
    <property type="protein sequence ID" value="SCB09363.1"/>
    <property type="molecule type" value="Genomic_DNA"/>
</dbReference>
<evidence type="ECO:0000313" key="3">
    <source>
        <dbReference type="EMBL" id="SCB09363.1"/>
    </source>
</evidence>
<evidence type="ECO:0000313" key="4">
    <source>
        <dbReference type="Proteomes" id="UP000051380"/>
    </source>
</evidence>
<dbReference type="InterPro" id="IPR037401">
    <property type="entry name" value="SnoaL-like"/>
</dbReference>
<proteinExistence type="predicted"/>
<dbReference type="EMBL" id="LJYF01000013">
    <property type="protein sequence ID" value="KRP99024.1"/>
    <property type="molecule type" value="Genomic_DNA"/>
</dbReference>
<evidence type="ECO:0000313" key="5">
    <source>
        <dbReference type="Proteomes" id="UP000183174"/>
    </source>
</evidence>
<feature type="domain" description="SnoaL-like" evidence="1">
    <location>
        <begin position="19"/>
        <end position="118"/>
    </location>
</feature>
<dbReference type="CDD" id="cd00531">
    <property type="entry name" value="NTF2_like"/>
    <property type="match status" value="1"/>
</dbReference>
<dbReference type="Proteomes" id="UP000183174">
    <property type="component" value="Unassembled WGS sequence"/>
</dbReference>
<dbReference type="InterPro" id="IPR032710">
    <property type="entry name" value="NTF2-like_dom_sf"/>
</dbReference>
<dbReference type="STRING" id="108015.GA0061099_1001375"/>
<dbReference type="RefSeq" id="WP_050995959.1">
    <property type="nucleotide sequence ID" value="NZ_FMAE01000001.1"/>
</dbReference>
<dbReference type="Pfam" id="PF12680">
    <property type="entry name" value="SnoaL_2"/>
    <property type="match status" value="1"/>
</dbReference>
<organism evidence="2 4">
    <name type="scientific">Bradyrhizobium yuanmingense</name>
    <dbReference type="NCBI Taxonomy" id="108015"/>
    <lineage>
        <taxon>Bacteria</taxon>
        <taxon>Pseudomonadati</taxon>
        <taxon>Pseudomonadota</taxon>
        <taxon>Alphaproteobacteria</taxon>
        <taxon>Hyphomicrobiales</taxon>
        <taxon>Nitrobacteraceae</taxon>
        <taxon>Bradyrhizobium</taxon>
    </lineage>
</organism>
<evidence type="ECO:0000259" key="1">
    <source>
        <dbReference type="Pfam" id="PF12680"/>
    </source>
</evidence>
<reference evidence="3 5" key="2">
    <citation type="submission" date="2016-08" db="EMBL/GenBank/DDBJ databases">
        <authorList>
            <person name="Seilhamer J.J."/>
        </authorList>
    </citation>
    <scope>NUCLEOTIDE SEQUENCE [LARGE SCALE GENOMIC DNA]</scope>
    <source>
        <strain evidence="3 5">CCBAU 10071</strain>
    </source>
</reference>
<accession>A0A0R3CMT0</accession>
<protein>
    <recommendedName>
        <fullName evidence="1">SnoaL-like domain-containing protein</fullName>
    </recommendedName>
</protein>
<sequence>MTALASSIKHDIAAAYAAWDSAFNKADARAIAATYVPDAKLLPPTHQVISGPTEIESFFAGLFSSGFTDHRLVVIDTGGDEKIVYGTAHWSANGKTPDGTRQPAGGIATHVFERQEDGSLKLKLHTFN</sequence>
<evidence type="ECO:0000313" key="2">
    <source>
        <dbReference type="EMBL" id="KRP99024.1"/>
    </source>
</evidence>
<dbReference type="OrthoDB" id="8281894at2"/>
<name>A0A0R3CMT0_9BRAD</name>